<evidence type="ECO:0000256" key="2">
    <source>
        <dbReference type="ARBA" id="ARBA00022692"/>
    </source>
</evidence>
<dbReference type="AlphaFoldDB" id="A0AAE3GV17"/>
<dbReference type="EMBL" id="JAMZMM010000293">
    <property type="protein sequence ID" value="MCP2731185.1"/>
    <property type="molecule type" value="Genomic_DNA"/>
</dbReference>
<feature type="region of interest" description="Disordered" evidence="5">
    <location>
        <begin position="1"/>
        <end position="22"/>
    </location>
</feature>
<feature type="transmembrane region" description="Helical" evidence="6">
    <location>
        <begin position="70"/>
        <end position="87"/>
    </location>
</feature>
<evidence type="ECO:0000313" key="8">
    <source>
        <dbReference type="EMBL" id="MCP2731185.1"/>
    </source>
</evidence>
<proteinExistence type="predicted"/>
<evidence type="ECO:0000256" key="3">
    <source>
        <dbReference type="ARBA" id="ARBA00022989"/>
    </source>
</evidence>
<dbReference type="GO" id="GO:0016020">
    <property type="term" value="C:membrane"/>
    <property type="evidence" value="ECO:0007669"/>
    <property type="project" value="UniProtKB-SubCell"/>
</dbReference>
<keyword evidence="3 6" id="KW-1133">Transmembrane helix</keyword>
<protein>
    <submittedName>
        <fullName evidence="8">ATP synthase subunit I</fullName>
    </submittedName>
</protein>
<keyword evidence="4 6" id="KW-0472">Membrane</keyword>
<comment type="subcellular location">
    <subcellularLocation>
        <location evidence="1">Membrane</location>
        <topology evidence="1">Multi-pass membrane protein</topology>
    </subcellularLocation>
</comment>
<dbReference type="Pfam" id="PF24763">
    <property type="entry name" value="CGL160_C"/>
    <property type="match status" value="1"/>
</dbReference>
<accession>A0AAE3GV17</accession>
<gene>
    <name evidence="8" type="ORF">NJ959_22435</name>
</gene>
<evidence type="ECO:0000259" key="7">
    <source>
        <dbReference type="Pfam" id="PF24763"/>
    </source>
</evidence>
<organism evidence="8 9">
    <name type="scientific">Limnofasciculus baicalensis BBK-W-15</name>
    <dbReference type="NCBI Taxonomy" id="2699891"/>
    <lineage>
        <taxon>Bacteria</taxon>
        <taxon>Bacillati</taxon>
        <taxon>Cyanobacteriota</taxon>
        <taxon>Cyanophyceae</taxon>
        <taxon>Coleofasciculales</taxon>
        <taxon>Coleofasciculaceae</taxon>
        <taxon>Limnofasciculus</taxon>
        <taxon>Limnofasciculus baicalensis</taxon>
    </lineage>
</organism>
<comment type="caution">
    <text evidence="8">The sequence shown here is derived from an EMBL/GenBank/DDBJ whole genome shotgun (WGS) entry which is preliminary data.</text>
</comment>
<dbReference type="PANTHER" id="PTHR34118:SF6">
    <property type="entry name" value="PROTEIN CONSERVED ONLY IN THE GREEN LINEAGE 160, CHLOROPLASTIC"/>
    <property type="match status" value="1"/>
</dbReference>
<evidence type="ECO:0000313" key="9">
    <source>
        <dbReference type="Proteomes" id="UP001204953"/>
    </source>
</evidence>
<evidence type="ECO:0000256" key="5">
    <source>
        <dbReference type="SAM" id="MobiDB-lite"/>
    </source>
</evidence>
<dbReference type="RefSeq" id="WP_254013930.1">
    <property type="nucleotide sequence ID" value="NZ_JAMZMM010000293.1"/>
</dbReference>
<dbReference type="PANTHER" id="PTHR34118">
    <property type="entry name" value="NF-KAPPA-B INHIBITOR-LIKE PROTEIN-RELATED"/>
    <property type="match status" value="1"/>
</dbReference>
<keyword evidence="9" id="KW-1185">Reference proteome</keyword>
<name>A0AAE3GV17_9CYAN</name>
<dbReference type="InterPro" id="IPR056309">
    <property type="entry name" value="CGL160/ATPI_dom"/>
</dbReference>
<evidence type="ECO:0000256" key="4">
    <source>
        <dbReference type="ARBA" id="ARBA00023136"/>
    </source>
</evidence>
<evidence type="ECO:0000256" key="6">
    <source>
        <dbReference type="SAM" id="Phobius"/>
    </source>
</evidence>
<dbReference type="Proteomes" id="UP001204953">
    <property type="component" value="Unassembled WGS sequence"/>
</dbReference>
<sequence>MNVSGESLEPTSTVTSTTEEIDLSIPLPPPSISAMEEYYQLEQTLLLGTLGIAAIIFICVWFFYSLKIAGSYGIGAVVGVVYLRMLVKDVERLGRERMGLSKNRLALLVLLFVVASKWQSLQIVPIVLGFLTYKATILVYMLPRIIWPASK</sequence>
<feature type="domain" description="CGL160/ATPI" evidence="7">
    <location>
        <begin position="33"/>
        <end position="139"/>
    </location>
</feature>
<keyword evidence="2 6" id="KW-0812">Transmembrane</keyword>
<feature type="transmembrane region" description="Helical" evidence="6">
    <location>
        <begin position="45"/>
        <end position="64"/>
    </location>
</feature>
<evidence type="ECO:0000256" key="1">
    <source>
        <dbReference type="ARBA" id="ARBA00004141"/>
    </source>
</evidence>
<feature type="compositionally biased region" description="Low complexity" evidence="5">
    <location>
        <begin position="1"/>
        <end position="18"/>
    </location>
</feature>
<reference evidence="8" key="1">
    <citation type="submission" date="2022-06" db="EMBL/GenBank/DDBJ databases">
        <title>New cyanobacteria of genus Symplocastrum in benthos of Lake Baikal.</title>
        <authorList>
            <person name="Sorokovikova E."/>
            <person name="Tikhonova I."/>
            <person name="Krasnopeev A."/>
            <person name="Evseev P."/>
            <person name="Gladkikh A."/>
            <person name="Belykh O."/>
        </authorList>
    </citation>
    <scope>NUCLEOTIDE SEQUENCE</scope>
    <source>
        <strain evidence="8">BBK-W-15</strain>
    </source>
</reference>